<proteinExistence type="predicted"/>
<organism evidence="1 2">
    <name type="scientific">Dichomitus squalens</name>
    <dbReference type="NCBI Taxonomy" id="114155"/>
    <lineage>
        <taxon>Eukaryota</taxon>
        <taxon>Fungi</taxon>
        <taxon>Dikarya</taxon>
        <taxon>Basidiomycota</taxon>
        <taxon>Agaricomycotina</taxon>
        <taxon>Agaricomycetes</taxon>
        <taxon>Polyporales</taxon>
        <taxon>Polyporaceae</taxon>
        <taxon>Dichomitus</taxon>
    </lineage>
</organism>
<evidence type="ECO:0000313" key="2">
    <source>
        <dbReference type="Proteomes" id="UP000292082"/>
    </source>
</evidence>
<dbReference type="EMBL" id="ML145087">
    <property type="protein sequence ID" value="TBU64216.1"/>
    <property type="molecule type" value="Genomic_DNA"/>
</dbReference>
<gene>
    <name evidence="1" type="ORF">BD310DRAFT_955197</name>
</gene>
<dbReference type="AlphaFoldDB" id="A0A4V2K4K3"/>
<dbReference type="Proteomes" id="UP000292082">
    <property type="component" value="Unassembled WGS sequence"/>
</dbReference>
<protein>
    <submittedName>
        <fullName evidence="1">Uncharacterized protein</fullName>
    </submittedName>
</protein>
<evidence type="ECO:0000313" key="1">
    <source>
        <dbReference type="EMBL" id="TBU64216.1"/>
    </source>
</evidence>
<keyword evidence="2" id="KW-1185">Reference proteome</keyword>
<sequence length="600" mass="67065">MPRRVNPRDLARMHEERTARWKNLVTSDPRRAVRALAVIGLNSESIDGDTLWDTQYVLQQLSPLAADPKSEVWKRLVNAGLFDALCFCVLNAQAAAIVEDETRVNQAQVDAEGKKLPSPWALSLQIICTATVSCETKMIEDLRKNWGQMMQRIWSQPFNSLDPDVKGVVERILVAQTAMRLTVLDPSFLGELSKPSDLTFAVCFRNWMHSIAREDALINAGFLLALLDHRHIPQYWKSYTDVNPLPPMKVLLPRILLGASKTPGPAQRKRTPQQAAEAIVAATVTHLTYPNAGLQEYELELAFLRSLFVHATTEYPALPRAMFKSPDLWAATALVLRRAAEAGTQDAEGTYLDALETFSRCTFAVNKEGNEFADAMIAGWLEGGLLEAFEDTVDFFVKIRGATSVFVVIMSAILQCSPKLSAKTQALLRTHLPRQRLSERLAEEFGHDGKDQTKYQADYAAFTASMQSGTLPDVDNPMWGQAAWETLDSVTELFQATELSPCSRSGCEKQVASGNEVKCVNCNVQYCSKQCFKRDFQEHKGACSDPKRRPPTAREILLRNHAARDGYFRRRFIAQSLIFVVIAIVLYYLLHGIYGLMGSS</sequence>
<reference evidence="1 2" key="1">
    <citation type="submission" date="2019-01" db="EMBL/GenBank/DDBJ databases">
        <title>Draft genome sequences of three monokaryotic isolates of the white-rot basidiomycete fungus Dichomitus squalens.</title>
        <authorList>
            <consortium name="DOE Joint Genome Institute"/>
            <person name="Lopez S.C."/>
            <person name="Andreopoulos B."/>
            <person name="Pangilinan J."/>
            <person name="Lipzen A."/>
            <person name="Riley R."/>
            <person name="Ahrendt S."/>
            <person name="Ng V."/>
            <person name="Barry K."/>
            <person name="Daum C."/>
            <person name="Grigoriev I.V."/>
            <person name="Hilden K.S."/>
            <person name="Makela M.R."/>
            <person name="de Vries R.P."/>
        </authorList>
    </citation>
    <scope>NUCLEOTIDE SEQUENCE [LARGE SCALE GENOMIC DNA]</scope>
    <source>
        <strain evidence="1 2">CBS 464.89</strain>
    </source>
</reference>
<dbReference type="SUPFAM" id="SSF144232">
    <property type="entry name" value="HIT/MYND zinc finger-like"/>
    <property type="match status" value="1"/>
</dbReference>
<dbReference type="PROSITE" id="PS50096">
    <property type="entry name" value="IQ"/>
    <property type="match status" value="1"/>
</dbReference>
<accession>A0A4V2K4K3</accession>
<name>A0A4V2K4K3_9APHY</name>